<feature type="region of interest" description="Disordered" evidence="2">
    <location>
        <begin position="350"/>
        <end position="383"/>
    </location>
</feature>
<organism evidence="3 7">
    <name type="scientific">Medicago truncatula</name>
    <name type="common">Barrel medic</name>
    <name type="synonym">Medicago tribuloides</name>
    <dbReference type="NCBI Taxonomy" id="3880"/>
    <lineage>
        <taxon>Eukaryota</taxon>
        <taxon>Viridiplantae</taxon>
        <taxon>Streptophyta</taxon>
        <taxon>Embryophyta</taxon>
        <taxon>Tracheophyta</taxon>
        <taxon>Spermatophyta</taxon>
        <taxon>Magnoliopsida</taxon>
        <taxon>eudicotyledons</taxon>
        <taxon>Gunneridae</taxon>
        <taxon>Pentapetalae</taxon>
        <taxon>rosids</taxon>
        <taxon>fabids</taxon>
        <taxon>Fabales</taxon>
        <taxon>Fabaceae</taxon>
        <taxon>Papilionoideae</taxon>
        <taxon>50 kb inversion clade</taxon>
        <taxon>NPAAA clade</taxon>
        <taxon>Hologalegina</taxon>
        <taxon>IRL clade</taxon>
        <taxon>Trifolieae</taxon>
        <taxon>Medicago</taxon>
    </lineage>
</organism>
<feature type="coiled-coil region" evidence="1">
    <location>
        <begin position="46"/>
        <end position="73"/>
    </location>
</feature>
<dbReference type="EMBL" id="PSQE01000005">
    <property type="protein sequence ID" value="RHN57939.1"/>
    <property type="molecule type" value="Genomic_DNA"/>
</dbReference>
<dbReference type="PANTHER" id="PTHR34380">
    <property type="entry name" value="BNAA03G12380D PROTEIN"/>
    <property type="match status" value="1"/>
</dbReference>
<dbReference type="PANTHER" id="PTHR34380:SF1">
    <property type="entry name" value="OS01G0221300 PROTEIN"/>
    <property type="match status" value="1"/>
</dbReference>
<dbReference type="EMBL" id="BT137405">
    <property type="protein sequence ID" value="AFK37200.1"/>
    <property type="molecule type" value="mRNA"/>
</dbReference>
<gene>
    <name evidence="6" type="primary">11435484</name>
    <name evidence="3" type="ordered locus">MTR_5g094850</name>
    <name evidence="5" type="ORF">MtrunA17_Chr5g0445771</name>
</gene>
<evidence type="ECO:0000313" key="7">
    <source>
        <dbReference type="Proteomes" id="UP000002051"/>
    </source>
</evidence>
<feature type="region of interest" description="Disordered" evidence="2">
    <location>
        <begin position="1"/>
        <end position="22"/>
    </location>
</feature>
<feature type="coiled-coil region" evidence="1">
    <location>
        <begin position="238"/>
        <end position="279"/>
    </location>
</feature>
<keyword evidence="1" id="KW-0175">Coiled coil</keyword>
<accession>G7K4H5</accession>
<dbReference type="Proteomes" id="UP000002051">
    <property type="component" value="Chromosome 5"/>
</dbReference>
<feature type="coiled-coil region" evidence="1">
    <location>
        <begin position="127"/>
        <end position="182"/>
    </location>
</feature>
<dbReference type="Proteomes" id="UP000265566">
    <property type="component" value="Chromosome 5"/>
</dbReference>
<evidence type="ECO:0000313" key="8">
    <source>
        <dbReference type="Proteomes" id="UP000265566"/>
    </source>
</evidence>
<name>G7K4H5_MEDTR</name>
<evidence type="ECO:0000256" key="2">
    <source>
        <dbReference type="SAM" id="MobiDB-lite"/>
    </source>
</evidence>
<evidence type="ECO:0000313" key="6">
    <source>
        <dbReference type="EnsemblPlants" id="AET00691"/>
    </source>
</evidence>
<dbReference type="Gramene" id="rna33531">
    <property type="protein sequence ID" value="RHN57939.1"/>
    <property type="gene ID" value="gene33531"/>
</dbReference>
<reference evidence="5" key="6">
    <citation type="journal article" date="2018" name="Nat. Plants">
        <title>Whole-genome landscape of Medicago truncatula symbiotic genes.</title>
        <authorList>
            <person name="Pecrix Y."/>
            <person name="Gamas P."/>
            <person name="Carrere S."/>
        </authorList>
    </citation>
    <scope>NUCLEOTIDE SEQUENCE</scope>
    <source>
        <tissue evidence="5">Leaves</tissue>
    </source>
</reference>
<dbReference type="KEGG" id="mtr:11435484"/>
<protein>
    <submittedName>
        <fullName evidence="3 6">Uncharacterized protein</fullName>
    </submittedName>
</protein>
<evidence type="ECO:0000256" key="1">
    <source>
        <dbReference type="SAM" id="Coils"/>
    </source>
</evidence>
<feature type="compositionally biased region" description="Acidic residues" evidence="2">
    <location>
        <begin position="308"/>
        <end position="338"/>
    </location>
</feature>
<evidence type="ECO:0000313" key="5">
    <source>
        <dbReference type="EMBL" id="RHN57939.1"/>
    </source>
</evidence>
<reference evidence="6" key="4">
    <citation type="submission" date="2015-04" db="UniProtKB">
        <authorList>
            <consortium name="EnsemblPlants"/>
        </authorList>
    </citation>
    <scope>IDENTIFICATION</scope>
    <source>
        <strain evidence="6">cv. Jemalong A17</strain>
    </source>
</reference>
<feature type="compositionally biased region" description="Low complexity" evidence="2">
    <location>
        <begin position="11"/>
        <end position="20"/>
    </location>
</feature>
<sequence>MQPKTEPGSPPDSNSTNPNNLEDKSIHDLVLVLRGTCQWETFDSVEAVLENRYMRLREENQKLQQSFEMERLKLREEFHLERLSRVYAESEFKKREEICEKGKKVKESYEALLKEVKVNRLVDRKTNVELEKKNNELEVEIKNLKEKCVDSSNEVDVIRTKIVELEDEVLELNKIKKKWEEDDIELGELRKMSGELESKVLELTKSKEKWLDDKNALDGLKIKNDELKETAKKNLVMMSDLRHESRKLAEEKREAETLLEALKRKFIRLRERVTTLEEDLILLSGLDASIGGNIEGDPSADPMVPSFEESEQEDEEQDVPMADSFEENEDENAGDDEFINVVVDEAAPLPRNEDDHHTLGVAASTQPPSKGSKDAQGASSSGEECWMVYARKPRKTVEMAGSCGAGGRVKLENEIEIINLDDDDQSMPQGIHEKKASFGITVKIEEPSSSGALTTQQKSKFGNAVDTVKRKFSFSDSETSTSTSSDGSCLDNLTIRSDAKKKKM</sequence>
<evidence type="ECO:0000313" key="3">
    <source>
        <dbReference type="EMBL" id="AET00691.1"/>
    </source>
</evidence>
<feature type="region of interest" description="Disordered" evidence="2">
    <location>
        <begin position="293"/>
        <end position="338"/>
    </location>
</feature>
<reference evidence="3 7" key="1">
    <citation type="journal article" date="2011" name="Nature">
        <title>The Medicago genome provides insight into the evolution of rhizobial symbioses.</title>
        <authorList>
            <person name="Young N.D."/>
            <person name="Debelle F."/>
            <person name="Oldroyd G.E."/>
            <person name="Geurts R."/>
            <person name="Cannon S.B."/>
            <person name="Udvardi M.K."/>
            <person name="Benedito V.A."/>
            <person name="Mayer K.F."/>
            <person name="Gouzy J."/>
            <person name="Schoof H."/>
            <person name="Van de Peer Y."/>
            <person name="Proost S."/>
            <person name="Cook D.R."/>
            <person name="Meyers B.C."/>
            <person name="Spannagl M."/>
            <person name="Cheung F."/>
            <person name="De Mita S."/>
            <person name="Krishnakumar V."/>
            <person name="Gundlach H."/>
            <person name="Zhou S."/>
            <person name="Mudge J."/>
            <person name="Bharti A.K."/>
            <person name="Murray J.D."/>
            <person name="Naoumkina M.A."/>
            <person name="Rosen B."/>
            <person name="Silverstein K.A."/>
            <person name="Tang H."/>
            <person name="Rombauts S."/>
            <person name="Zhao P.X."/>
            <person name="Zhou P."/>
            <person name="Barbe V."/>
            <person name="Bardou P."/>
            <person name="Bechner M."/>
            <person name="Bellec A."/>
            <person name="Berger A."/>
            <person name="Berges H."/>
            <person name="Bidwell S."/>
            <person name="Bisseling T."/>
            <person name="Choisne N."/>
            <person name="Couloux A."/>
            <person name="Denny R."/>
            <person name="Deshpande S."/>
            <person name="Dai X."/>
            <person name="Doyle J.J."/>
            <person name="Dudez A.M."/>
            <person name="Farmer A.D."/>
            <person name="Fouteau S."/>
            <person name="Franken C."/>
            <person name="Gibelin C."/>
            <person name="Gish J."/>
            <person name="Goldstein S."/>
            <person name="Gonzalez A.J."/>
            <person name="Green P.J."/>
            <person name="Hallab A."/>
            <person name="Hartog M."/>
            <person name="Hua A."/>
            <person name="Humphray S.J."/>
            <person name="Jeong D.H."/>
            <person name="Jing Y."/>
            <person name="Jocker A."/>
            <person name="Kenton S.M."/>
            <person name="Kim D.J."/>
            <person name="Klee K."/>
            <person name="Lai H."/>
            <person name="Lang C."/>
            <person name="Lin S."/>
            <person name="Macmil S.L."/>
            <person name="Magdelenat G."/>
            <person name="Matthews L."/>
            <person name="McCorrison J."/>
            <person name="Monaghan E.L."/>
            <person name="Mun J.H."/>
            <person name="Najar F.Z."/>
            <person name="Nicholson C."/>
            <person name="Noirot C."/>
            <person name="O'Bleness M."/>
            <person name="Paule C.R."/>
            <person name="Poulain J."/>
            <person name="Prion F."/>
            <person name="Qin B."/>
            <person name="Qu C."/>
            <person name="Retzel E.F."/>
            <person name="Riddle C."/>
            <person name="Sallet E."/>
            <person name="Samain S."/>
            <person name="Samson N."/>
            <person name="Sanders I."/>
            <person name="Saurat O."/>
            <person name="Scarpelli C."/>
            <person name="Schiex T."/>
            <person name="Segurens B."/>
            <person name="Severin A.J."/>
            <person name="Sherrier D.J."/>
            <person name="Shi R."/>
            <person name="Sims S."/>
            <person name="Singer S.R."/>
            <person name="Sinharoy S."/>
            <person name="Sterck L."/>
            <person name="Viollet A."/>
            <person name="Wang B.B."/>
            <person name="Wang K."/>
            <person name="Wang M."/>
            <person name="Wang X."/>
            <person name="Warfsmann J."/>
            <person name="Weissenbach J."/>
            <person name="White D.D."/>
            <person name="White J.D."/>
            <person name="Wiley G.B."/>
            <person name="Wincker P."/>
            <person name="Xing Y."/>
            <person name="Yang L."/>
            <person name="Yao Z."/>
            <person name="Ying F."/>
            <person name="Zhai J."/>
            <person name="Zhou L."/>
            <person name="Zuber A."/>
            <person name="Denarie J."/>
            <person name="Dixon R.A."/>
            <person name="May G.D."/>
            <person name="Schwartz D.C."/>
            <person name="Rogers J."/>
            <person name="Quetier F."/>
            <person name="Town C.D."/>
            <person name="Roe B.A."/>
        </authorList>
    </citation>
    <scope>NUCLEOTIDE SEQUENCE [LARGE SCALE GENOMIC DNA]</scope>
    <source>
        <strain evidence="3">A17</strain>
        <strain evidence="6 7">cv. Jemalong A17</strain>
    </source>
</reference>
<proteinExistence type="evidence at transcript level"/>
<dbReference type="ExpressionAtlas" id="G7K4H5">
    <property type="expression patterns" value="differential"/>
</dbReference>
<reference evidence="8" key="5">
    <citation type="journal article" date="2018" name="Nat. Plants">
        <title>Whole-genome landscape of Medicago truncatula symbiotic genes.</title>
        <authorList>
            <person name="Pecrix Y."/>
            <person name="Staton S.E."/>
            <person name="Sallet E."/>
            <person name="Lelandais-Briere C."/>
            <person name="Moreau S."/>
            <person name="Carrere S."/>
            <person name="Blein T."/>
            <person name="Jardinaud M.F."/>
            <person name="Latrasse D."/>
            <person name="Zouine M."/>
            <person name="Zahm M."/>
            <person name="Kreplak J."/>
            <person name="Mayjonade B."/>
            <person name="Satge C."/>
            <person name="Perez M."/>
            <person name="Cauet S."/>
            <person name="Marande W."/>
            <person name="Chantry-Darmon C."/>
            <person name="Lopez-Roques C."/>
            <person name="Bouchez O."/>
            <person name="Berard A."/>
            <person name="Debelle F."/>
            <person name="Munos S."/>
            <person name="Bendahmane A."/>
            <person name="Berges H."/>
            <person name="Niebel A."/>
            <person name="Buitink J."/>
            <person name="Frugier F."/>
            <person name="Benhamed M."/>
            <person name="Crespi M."/>
            <person name="Gouzy J."/>
            <person name="Gamas P."/>
        </authorList>
    </citation>
    <scope>NUCLEOTIDE SEQUENCE [LARGE SCALE GENOMIC DNA]</scope>
    <source>
        <strain evidence="8">cv. Jemalong A17</strain>
    </source>
</reference>
<keyword evidence="7" id="KW-1185">Reference proteome</keyword>
<reference evidence="3 7" key="3">
    <citation type="journal article" date="2014" name="BMC Genomics">
        <title>An improved genome release (version Mt4.0) for the model legume Medicago truncatula.</title>
        <authorList>
            <person name="Tang H."/>
            <person name="Krishnakumar V."/>
            <person name="Bidwell S."/>
            <person name="Rosen B."/>
            <person name="Chan A."/>
            <person name="Zhou S."/>
            <person name="Gentzbittel L."/>
            <person name="Childs K.L."/>
            <person name="Yandell M."/>
            <person name="Gundlach H."/>
            <person name="Mayer K.F."/>
            <person name="Schwartz D.C."/>
            <person name="Town C.D."/>
        </authorList>
    </citation>
    <scope>GENOME REANNOTATION</scope>
    <source>
        <strain evidence="6 7">cv. Jemalong A17</strain>
    </source>
</reference>
<dbReference type="PaxDb" id="3880-AET00691"/>
<reference evidence="4" key="2">
    <citation type="submission" date="2012-05" db="EMBL/GenBank/DDBJ databases">
        <authorList>
            <person name="Krishnakumar V."/>
            <person name="Cheung F."/>
            <person name="Xiao Y."/>
            <person name="Chan A."/>
            <person name="Moskal W.A."/>
            <person name="Town C.D."/>
        </authorList>
    </citation>
    <scope>NUCLEOTIDE SEQUENCE</scope>
</reference>
<dbReference type="HOGENOM" id="CLU_045610_0_0_1"/>
<dbReference type="AlphaFoldDB" id="G7K4H5"/>
<dbReference type="OrthoDB" id="1423221at2759"/>
<evidence type="ECO:0000313" key="4">
    <source>
        <dbReference type="EMBL" id="AFK37200.1"/>
    </source>
</evidence>
<dbReference type="EMBL" id="CM001221">
    <property type="protein sequence ID" value="AET00691.1"/>
    <property type="molecule type" value="Genomic_DNA"/>
</dbReference>
<dbReference type="EnsemblPlants" id="AET00691">
    <property type="protein sequence ID" value="AET00691"/>
    <property type="gene ID" value="MTR_5g094850"/>
</dbReference>